<accession>A0A2M7GBT0</accession>
<gene>
    <name evidence="2" type="ORF">COW36_00720</name>
</gene>
<sequence length="263" mass="29205">MMPNLKEVTTQFFTRPDPAYTAPPLPQNPQNPIQATVRPQYPPAPKLQKQSKPTEITMSDFKYNAFNIDQLKLNITSRTGFDGVKPDMMIWNYYQYNVSDLQVNADETELSNYLNWSLQEKGIQDAKVDFHPNGKVSLSGKYPLLGIPLPFTAEVSLTVTPLNQILMTIDDFKTGFSVPSKLRDTLLGLFIEDHGNTSPAGPPPLSPLDAFSFADAMKRVGPNQIMLDFGKMKVPMNLPIAKLVTTEQGVQLSGGSETLKTKP</sequence>
<dbReference type="EMBL" id="PFFQ01000004">
    <property type="protein sequence ID" value="PIW19393.1"/>
    <property type="molecule type" value="Genomic_DNA"/>
</dbReference>
<comment type="caution">
    <text evidence="2">The sequence shown here is derived from an EMBL/GenBank/DDBJ whole genome shotgun (WGS) entry which is preliminary data.</text>
</comment>
<dbReference type="AlphaFoldDB" id="A0A2M7GBT0"/>
<organism evidence="2 3">
    <name type="scientific">bacterium (Candidatus Blackallbacteria) CG17_big_fil_post_rev_8_21_14_2_50_48_46</name>
    <dbReference type="NCBI Taxonomy" id="2014261"/>
    <lineage>
        <taxon>Bacteria</taxon>
        <taxon>Candidatus Blackallbacteria</taxon>
    </lineage>
</organism>
<reference evidence="2 3" key="1">
    <citation type="submission" date="2017-09" db="EMBL/GenBank/DDBJ databases">
        <title>Depth-based differentiation of microbial function through sediment-hosted aquifers and enrichment of novel symbionts in the deep terrestrial subsurface.</title>
        <authorList>
            <person name="Probst A.J."/>
            <person name="Ladd B."/>
            <person name="Jarett J.K."/>
            <person name="Geller-Mcgrath D.E."/>
            <person name="Sieber C.M."/>
            <person name="Emerson J.B."/>
            <person name="Anantharaman K."/>
            <person name="Thomas B.C."/>
            <person name="Malmstrom R."/>
            <person name="Stieglmeier M."/>
            <person name="Klingl A."/>
            <person name="Woyke T."/>
            <person name="Ryan C.M."/>
            <person name="Banfield J.F."/>
        </authorList>
    </citation>
    <scope>NUCLEOTIDE SEQUENCE [LARGE SCALE GENOMIC DNA]</scope>
    <source>
        <strain evidence="2">CG17_big_fil_post_rev_8_21_14_2_50_48_46</strain>
    </source>
</reference>
<evidence type="ECO:0000256" key="1">
    <source>
        <dbReference type="SAM" id="MobiDB-lite"/>
    </source>
</evidence>
<feature type="region of interest" description="Disordered" evidence="1">
    <location>
        <begin position="1"/>
        <end position="33"/>
    </location>
</feature>
<name>A0A2M7GBT0_9BACT</name>
<dbReference type="Proteomes" id="UP000231019">
    <property type="component" value="Unassembled WGS sequence"/>
</dbReference>
<evidence type="ECO:0000313" key="2">
    <source>
        <dbReference type="EMBL" id="PIW19393.1"/>
    </source>
</evidence>
<protein>
    <submittedName>
        <fullName evidence="2">Uncharacterized protein</fullName>
    </submittedName>
</protein>
<proteinExistence type="predicted"/>
<evidence type="ECO:0000313" key="3">
    <source>
        <dbReference type="Proteomes" id="UP000231019"/>
    </source>
</evidence>